<evidence type="ECO:0000259" key="3">
    <source>
        <dbReference type="SMART" id="SM01293"/>
    </source>
</evidence>
<keyword evidence="5" id="KW-1185">Reference proteome</keyword>
<evidence type="ECO:0008006" key="6">
    <source>
        <dbReference type="Google" id="ProtNLM"/>
    </source>
</evidence>
<dbReference type="Proteomes" id="UP000318582">
    <property type="component" value="Unassembled WGS sequence"/>
</dbReference>
<feature type="compositionally biased region" description="Acidic residues" evidence="1">
    <location>
        <begin position="1110"/>
        <end position="1128"/>
    </location>
</feature>
<feature type="compositionally biased region" description="Low complexity" evidence="1">
    <location>
        <begin position="987"/>
        <end position="998"/>
    </location>
</feature>
<feature type="compositionally biased region" description="Low complexity" evidence="1">
    <location>
        <begin position="1156"/>
        <end position="1165"/>
    </location>
</feature>
<feature type="compositionally biased region" description="Basic and acidic residues" evidence="1">
    <location>
        <begin position="62"/>
        <end position="72"/>
    </location>
</feature>
<feature type="region of interest" description="Disordered" evidence="1">
    <location>
        <begin position="663"/>
        <end position="704"/>
    </location>
</feature>
<dbReference type="Pfam" id="PF07923">
    <property type="entry name" value="N1221"/>
    <property type="match status" value="1"/>
</dbReference>
<feature type="region of interest" description="Disordered" evidence="1">
    <location>
        <begin position="984"/>
        <end position="1006"/>
    </location>
</feature>
<dbReference type="GO" id="GO:0007010">
    <property type="term" value="P:cytoskeleton organization"/>
    <property type="evidence" value="ECO:0007669"/>
    <property type="project" value="TreeGrafter"/>
</dbReference>
<comment type="caution">
    <text evidence="4">The sequence shown here is derived from an EMBL/GenBank/DDBJ whole genome shotgun (WGS) entry which is preliminary data.</text>
</comment>
<evidence type="ECO:0000313" key="5">
    <source>
        <dbReference type="Proteomes" id="UP000318582"/>
    </source>
</evidence>
<gene>
    <name evidence="4" type="ORF">PhCBS80983_g04113</name>
</gene>
<proteinExistence type="predicted"/>
<dbReference type="PANTHER" id="PTHR13239:SF4">
    <property type="entry name" value="AT25231P"/>
    <property type="match status" value="1"/>
</dbReference>
<organism evidence="4 5">
    <name type="scientific">Powellomyces hirtus</name>
    <dbReference type="NCBI Taxonomy" id="109895"/>
    <lineage>
        <taxon>Eukaryota</taxon>
        <taxon>Fungi</taxon>
        <taxon>Fungi incertae sedis</taxon>
        <taxon>Chytridiomycota</taxon>
        <taxon>Chytridiomycota incertae sedis</taxon>
        <taxon>Chytridiomycetes</taxon>
        <taxon>Spizellomycetales</taxon>
        <taxon>Powellomycetaceae</taxon>
        <taxon>Powellomyces</taxon>
    </lineage>
</organism>
<dbReference type="GO" id="GO:0005829">
    <property type="term" value="C:cytosol"/>
    <property type="evidence" value="ECO:0007669"/>
    <property type="project" value="TreeGrafter"/>
</dbReference>
<evidence type="ECO:0000313" key="4">
    <source>
        <dbReference type="EMBL" id="TPX57063.1"/>
    </source>
</evidence>
<feature type="region of interest" description="Disordered" evidence="1">
    <location>
        <begin position="899"/>
        <end position="918"/>
    </location>
</feature>
<accession>A0A507DZ55</accession>
<evidence type="ECO:0000256" key="1">
    <source>
        <dbReference type="SAM" id="MobiDB-lite"/>
    </source>
</evidence>
<dbReference type="InterPro" id="IPR012486">
    <property type="entry name" value="Far11/STRP_N"/>
</dbReference>
<reference evidence="4 5" key="1">
    <citation type="journal article" date="2019" name="Sci. Rep.">
        <title>Comparative genomics of chytrid fungi reveal insights into the obligate biotrophic and pathogenic lifestyle of Synchytrium endobioticum.</title>
        <authorList>
            <person name="van de Vossenberg B.T.L.H."/>
            <person name="Warris S."/>
            <person name="Nguyen H.D.T."/>
            <person name="van Gent-Pelzer M.P.E."/>
            <person name="Joly D.L."/>
            <person name="van de Geest H.C."/>
            <person name="Bonants P.J.M."/>
            <person name="Smith D.S."/>
            <person name="Levesque C.A."/>
            <person name="van der Lee T.A.J."/>
        </authorList>
    </citation>
    <scope>NUCLEOTIDE SEQUENCE [LARGE SCALE GENOMIC DNA]</scope>
    <source>
        <strain evidence="4 5">CBS 809.83</strain>
    </source>
</reference>
<feature type="compositionally biased region" description="Low complexity" evidence="1">
    <location>
        <begin position="748"/>
        <end position="758"/>
    </location>
</feature>
<name>A0A507DZ55_9FUNG</name>
<feature type="region of interest" description="Disordered" evidence="1">
    <location>
        <begin position="552"/>
        <end position="591"/>
    </location>
</feature>
<evidence type="ECO:0000259" key="2">
    <source>
        <dbReference type="SMART" id="SM01292"/>
    </source>
</evidence>
<dbReference type="AlphaFoldDB" id="A0A507DZ55"/>
<feature type="compositionally biased region" description="Polar residues" evidence="1">
    <location>
        <begin position="682"/>
        <end position="693"/>
    </location>
</feature>
<feature type="region of interest" description="Disordered" evidence="1">
    <location>
        <begin position="1110"/>
        <end position="1187"/>
    </location>
</feature>
<dbReference type="PANTHER" id="PTHR13239">
    <property type="entry name" value="PROTEIN REQUIRED FOR HYPHAL ANASTOMOSIS HAM-2"/>
    <property type="match status" value="1"/>
</dbReference>
<feature type="domain" description="Far11/STRP C-terminal" evidence="3">
    <location>
        <begin position="428"/>
        <end position="973"/>
    </location>
</feature>
<feature type="compositionally biased region" description="Low complexity" evidence="1">
    <location>
        <begin position="83"/>
        <end position="92"/>
    </location>
</feature>
<dbReference type="EMBL" id="QEAQ01000059">
    <property type="protein sequence ID" value="TPX57063.1"/>
    <property type="molecule type" value="Genomic_DNA"/>
</dbReference>
<feature type="compositionally biased region" description="Polar residues" evidence="1">
    <location>
        <begin position="27"/>
        <end position="36"/>
    </location>
</feature>
<protein>
    <recommendedName>
        <fullName evidence="6">Far11/STRP C-terminal domain-containing protein</fullName>
    </recommendedName>
</protein>
<feature type="domain" description="Far11/STRP N-terminal" evidence="2">
    <location>
        <begin position="115"/>
        <end position="401"/>
    </location>
</feature>
<dbReference type="InterPro" id="IPR021819">
    <property type="entry name" value="Far11/STRP_C"/>
</dbReference>
<dbReference type="InterPro" id="IPR040185">
    <property type="entry name" value="Far11/STRP"/>
</dbReference>
<feature type="compositionally biased region" description="Polar residues" evidence="1">
    <location>
        <begin position="564"/>
        <end position="588"/>
    </location>
</feature>
<dbReference type="Pfam" id="PF11882">
    <property type="entry name" value="DUF3402"/>
    <property type="match status" value="1"/>
</dbReference>
<feature type="compositionally biased region" description="Pro residues" evidence="1">
    <location>
        <begin position="39"/>
        <end position="57"/>
    </location>
</feature>
<dbReference type="SMART" id="SM01293">
    <property type="entry name" value="DUF3402"/>
    <property type="match status" value="1"/>
</dbReference>
<sequence length="1187" mass="132659">MALVRPSMVVERKPLSLPPPIVFAPQATHTTLQNAQRPPLLPMPPTPPPPPFDPTAPLPTLEDVRAQLRKEGSPNLEPSDSDAPVSPGGVAATPPPVGRKTRDANELPHFGAKRAANYDFIYADRDSFENELNEFYNFQDRPQIMEGKALFEATFKGQWKSAKPSYRGNYIGLLLEQMELRDPEPRYTAVRKLLYISQGVFGEVSTEAEHRQRIVENNQLIFQMGALDYVFAALKVVSLTLDAITRAGEPQIPPIERQFAMDLANSEITAYMCLLGLMIEVNSDDERFATEITNTNPPMASYLFTLVAQLAEGNRKHYPVKKLLLLLWKVLILSLGTTQQLTDLKSASRTLEGLPHFAEGSFVKSTPQDYHNFHLVAATRYPAYVTPNANSLCPPKLQLADPIPTCIRRQLQQPAVLQPYINMDIVLPTTFQESVELYRKHNYVSLASVQIARERDRFEKEEEHKDVNGHSEMEEFVDALDDEAMSASHLGSERRRDVYALRPSVKRNLKRIRKQDATGLKRLENLYMSTHIGMLIRLLYYVNLGANNAAPLGVGRKPDGEATTPGSEKPSNGSTTQMGEDGQSSDGNTPICEMTLDQKREHLMRADNNRHKEVVTKAVSGILLILLKALKCHHALKFEYVSQLLVDNNCAILILKMLSTWLQSPTAPPPSHPDIPNPTDAPGSSSWGEKPTTSKPPPFNMGMGANWLMKKEEPAELDFFHFCRAEDPLAPEGFDTQSPTANTDDNKSGPSGPTTTTGQDKSNSATKEPGTQVPSSFRNFYTSINLLRILQKLTKRKTHRVLALVQWKASAVLKRAIKINHIGLQLYALKLLKSQIPYLGKKWRSSNMKVITAIFLHLRPCLRDDYLAGDVDVDVDEALAHEQKLRSLISSYHDHRYPDANGISGPANSEGADDENAASPHVDELDLILSISRRASYEGAMDPQIHHMVNANSLRSSLASEQLILDPNFMENYEEWLRMEVYESEGGHSPSSSSIEGGNQWTSSDKWDLGEIGGNINSTPAEGRSLFSATRRFSKEMLSDEYDDTEWSWDVDDTDSTSSYYADDFHMFGGQGSNSVWDEHVDAPMSPEDDPSGQWAWTRPIGQDGVVYVQEEEDLNRDPDLMEEEYEVNSEGKRSRSSGDSGVGSWVDDERDDDPNPSTNPSDSTYLWPDEIQPRTPPDADTIYPDD</sequence>
<feature type="compositionally biased region" description="Pro residues" evidence="1">
    <location>
        <begin position="666"/>
        <end position="676"/>
    </location>
</feature>
<dbReference type="SMART" id="SM01292">
    <property type="entry name" value="N1221"/>
    <property type="match status" value="1"/>
</dbReference>
<feature type="region of interest" description="Disordered" evidence="1">
    <location>
        <begin position="17"/>
        <end position="104"/>
    </location>
</feature>
<dbReference type="STRING" id="109895.A0A507DZ55"/>
<feature type="region of interest" description="Disordered" evidence="1">
    <location>
        <begin position="731"/>
        <end position="774"/>
    </location>
</feature>